<evidence type="ECO:0000256" key="1">
    <source>
        <dbReference type="SAM" id="Coils"/>
    </source>
</evidence>
<comment type="caution">
    <text evidence="3">The sequence shown here is derived from an EMBL/GenBank/DDBJ whole genome shotgun (WGS) entry which is preliminary data.</text>
</comment>
<keyword evidence="4" id="KW-1185">Reference proteome</keyword>
<feature type="chain" id="PRO_5043018788" evidence="2">
    <location>
        <begin position="22"/>
        <end position="258"/>
    </location>
</feature>
<gene>
    <name evidence="3" type="ORF">KK083_01830</name>
</gene>
<evidence type="ECO:0000313" key="4">
    <source>
        <dbReference type="Proteomes" id="UP001319200"/>
    </source>
</evidence>
<evidence type="ECO:0000313" key="3">
    <source>
        <dbReference type="EMBL" id="MBT1695596.1"/>
    </source>
</evidence>
<feature type="signal peptide" evidence="2">
    <location>
        <begin position="1"/>
        <end position="21"/>
    </location>
</feature>
<keyword evidence="2" id="KW-0732">Signal</keyword>
<reference evidence="3 4" key="1">
    <citation type="submission" date="2021-05" db="EMBL/GenBank/DDBJ databases">
        <title>A Polyphasic approach of four new species of the genus Ohtaekwangia: Ohtaekwangia histidinii sp. nov., Ohtaekwangia cretensis sp. nov., Ohtaekwangia indiensis sp. nov., Ohtaekwangia reichenbachii sp. nov. from diverse environment.</title>
        <authorList>
            <person name="Octaviana S."/>
        </authorList>
    </citation>
    <scope>NUCLEOTIDE SEQUENCE [LARGE SCALE GENOMIC DNA]</scope>
    <source>
        <strain evidence="3 4">PWU4</strain>
    </source>
</reference>
<keyword evidence="1" id="KW-0175">Coiled coil</keyword>
<evidence type="ECO:0000256" key="2">
    <source>
        <dbReference type="SAM" id="SignalP"/>
    </source>
</evidence>
<protein>
    <submittedName>
        <fullName evidence="3">Uncharacterized protein</fullName>
    </submittedName>
</protein>
<dbReference type="AlphaFoldDB" id="A0AAP2DFS4"/>
<dbReference type="Proteomes" id="UP001319200">
    <property type="component" value="Unassembled WGS sequence"/>
</dbReference>
<feature type="coiled-coil region" evidence="1">
    <location>
        <begin position="228"/>
        <end position="255"/>
    </location>
</feature>
<accession>A0AAP2DFS4</accession>
<dbReference type="EMBL" id="JAHESF010000002">
    <property type="protein sequence ID" value="MBT1695596.1"/>
    <property type="molecule type" value="Genomic_DNA"/>
</dbReference>
<proteinExistence type="predicted"/>
<dbReference type="RefSeq" id="WP_254160082.1">
    <property type="nucleotide sequence ID" value="NZ_JAHESF010000002.1"/>
</dbReference>
<organism evidence="3 4">
    <name type="scientific">Chryseosolibacter histidini</name>
    <dbReference type="NCBI Taxonomy" id="2782349"/>
    <lineage>
        <taxon>Bacteria</taxon>
        <taxon>Pseudomonadati</taxon>
        <taxon>Bacteroidota</taxon>
        <taxon>Cytophagia</taxon>
        <taxon>Cytophagales</taxon>
        <taxon>Chryseotaleaceae</taxon>
        <taxon>Chryseosolibacter</taxon>
    </lineage>
</organism>
<name>A0AAP2DFS4_9BACT</name>
<sequence length="258" mass="28805">MKLIKVALFTTMLISSQFAMSQDTWIGTTTTTNGKIGLARSGTVKWNIFNETNDDFRISTANGAQSNIIMNANGFLEFRSQTHTVLNIASRAPGVNPYLRFSSNDDLKWSFYNDYNTNDFLFATSTGGAANVKMLIKQNGNIGIGTTDADAKLTVKGDIHTREVRVDMTGPLVPPDYVFEKDYNLLPLSEVEAYINANKHLPEVPSAKEMEANGLNLKEMNLLLLKKVEELTLHLIEANKKIENLDKEVQSLKKDHTR</sequence>